<reference evidence="1" key="2">
    <citation type="journal article" date="2023" name="IMA Fungus">
        <title>Comparative genomic study of the Penicillium genus elucidates a diverse pangenome and 15 lateral gene transfer events.</title>
        <authorList>
            <person name="Petersen C."/>
            <person name="Sorensen T."/>
            <person name="Nielsen M.R."/>
            <person name="Sondergaard T.E."/>
            <person name="Sorensen J.L."/>
            <person name="Fitzpatrick D.A."/>
            <person name="Frisvad J.C."/>
            <person name="Nielsen K.L."/>
        </authorList>
    </citation>
    <scope>NUCLEOTIDE SEQUENCE</scope>
    <source>
        <strain evidence="1">IBT 16849</strain>
    </source>
</reference>
<evidence type="ECO:0000313" key="1">
    <source>
        <dbReference type="EMBL" id="KAJ5189288.1"/>
    </source>
</evidence>
<comment type="caution">
    <text evidence="1">The sequence shown here is derived from an EMBL/GenBank/DDBJ whole genome shotgun (WGS) entry which is preliminary data.</text>
</comment>
<evidence type="ECO:0000313" key="2">
    <source>
        <dbReference type="Proteomes" id="UP001150879"/>
    </source>
</evidence>
<dbReference type="AlphaFoldDB" id="A0A9W9J3H1"/>
<dbReference type="Proteomes" id="UP001150879">
    <property type="component" value="Unassembled WGS sequence"/>
</dbReference>
<name>A0A9W9J3H1_9EURO</name>
<protein>
    <submittedName>
        <fullName evidence="1">Uncharacterized protein</fullName>
    </submittedName>
</protein>
<keyword evidence="2" id="KW-1185">Reference proteome</keyword>
<accession>A0A9W9J3H1</accession>
<dbReference type="EMBL" id="JAPQKP010000005">
    <property type="protein sequence ID" value="KAJ5189288.1"/>
    <property type="molecule type" value="Genomic_DNA"/>
</dbReference>
<reference evidence="1" key="1">
    <citation type="submission" date="2022-11" db="EMBL/GenBank/DDBJ databases">
        <authorList>
            <person name="Petersen C."/>
        </authorList>
    </citation>
    <scope>NUCLEOTIDE SEQUENCE</scope>
    <source>
        <strain evidence="1">IBT 16849</strain>
    </source>
</reference>
<sequence length="66" mass="7295">MSQVNLEVGDMGQMGAIRNTVVVPGFRSSDLHAEREFLRHEKAYLSSTNATNPLCNEAVFRLLGTD</sequence>
<organism evidence="1 2">
    <name type="scientific">Penicillium cf. griseofulvum</name>
    <dbReference type="NCBI Taxonomy" id="2972120"/>
    <lineage>
        <taxon>Eukaryota</taxon>
        <taxon>Fungi</taxon>
        <taxon>Dikarya</taxon>
        <taxon>Ascomycota</taxon>
        <taxon>Pezizomycotina</taxon>
        <taxon>Eurotiomycetes</taxon>
        <taxon>Eurotiomycetidae</taxon>
        <taxon>Eurotiales</taxon>
        <taxon>Aspergillaceae</taxon>
        <taxon>Penicillium</taxon>
    </lineage>
</organism>
<proteinExistence type="predicted"/>
<gene>
    <name evidence="1" type="ORF">N7472_008302</name>
</gene>